<gene>
    <name evidence="5" type="ORF">IFR04_000774</name>
</gene>
<dbReference type="Proteomes" id="UP000664132">
    <property type="component" value="Unassembled WGS sequence"/>
</dbReference>
<evidence type="ECO:0000256" key="1">
    <source>
        <dbReference type="ARBA" id="ARBA00022630"/>
    </source>
</evidence>
<dbReference type="GO" id="GO:0071949">
    <property type="term" value="F:FAD binding"/>
    <property type="evidence" value="ECO:0007669"/>
    <property type="project" value="InterPro"/>
</dbReference>
<dbReference type="InterPro" id="IPR036188">
    <property type="entry name" value="FAD/NAD-bd_sf"/>
</dbReference>
<dbReference type="PANTHER" id="PTHR43476">
    <property type="entry name" value="3-(3-HYDROXY-PHENYL)PROPIONATE/3-HYDROXYCINNAMIC ACID HYDROXYLASE"/>
    <property type="match status" value="1"/>
</dbReference>
<accession>A0A8H8BW52</accession>
<dbReference type="Gene3D" id="3.30.70.2450">
    <property type="match status" value="1"/>
</dbReference>
<keyword evidence="3" id="KW-0560">Oxidoreductase</keyword>
<feature type="domain" description="FAD-binding" evidence="4">
    <location>
        <begin position="5"/>
        <end position="339"/>
    </location>
</feature>
<evidence type="ECO:0000259" key="4">
    <source>
        <dbReference type="Pfam" id="PF01494"/>
    </source>
</evidence>
<keyword evidence="1" id="KW-0285">Flavoprotein</keyword>
<dbReference type="InterPro" id="IPR002938">
    <property type="entry name" value="FAD-bd"/>
</dbReference>
<evidence type="ECO:0000256" key="3">
    <source>
        <dbReference type="ARBA" id="ARBA00023002"/>
    </source>
</evidence>
<dbReference type="AlphaFoldDB" id="A0A8H8BW52"/>
<sequence length="427" mass="47664">MTIGKVIIVGSGPAGLVLALLLAKQGINVLVLEAAEKLDENPRATHYASPATYELGRAGVLQEVIEEGFLPDGVSWRDIDGNSIASLSTNDLPKEDKIVCLPLNRLTKILMNHIRKQANAEVRRSHKVLPTIGQDQSSAWVMVETPNGIAKISADYIVGCDGANSQIRKSLFGDWEFPGRTWDEQIVATNVYYDVPAYNWEDSNFIIDQEHWYMLAKIQKDGLLRITYGDIPGLTREEYIARQPMKFKSFLPGRPDPDKYKVVSISPYKVHQRCAKSLREGRFLLVADAAHLCNPFGGLGLTGGLVDAGNLFDCLNGIHQGLATDDILSRYNVVRREKYNNIIDPVSSENLRRLWQDPVVARKEDKFLEMCRKAAVDPVFSRTMQEGLKSIMHDFRTEYQNTGSTETEQKKTFVPSTTHIAITAGDA</sequence>
<dbReference type="EMBL" id="JAFJYH010000005">
    <property type="protein sequence ID" value="KAG4426067.1"/>
    <property type="molecule type" value="Genomic_DNA"/>
</dbReference>
<dbReference type="OrthoDB" id="10016252at2759"/>
<dbReference type="SUPFAM" id="SSF51905">
    <property type="entry name" value="FAD/NAD(P)-binding domain"/>
    <property type="match status" value="1"/>
</dbReference>
<dbReference type="Gene3D" id="3.50.50.60">
    <property type="entry name" value="FAD/NAD(P)-binding domain"/>
    <property type="match status" value="1"/>
</dbReference>
<protein>
    <recommendedName>
        <fullName evidence="4">FAD-binding domain-containing protein</fullName>
    </recommendedName>
</protein>
<keyword evidence="6" id="KW-1185">Reference proteome</keyword>
<dbReference type="GO" id="GO:0008688">
    <property type="term" value="F:3-(3-hydroxyphenyl)propionate hydroxylase activity"/>
    <property type="evidence" value="ECO:0007669"/>
    <property type="project" value="TreeGrafter"/>
</dbReference>
<evidence type="ECO:0000256" key="2">
    <source>
        <dbReference type="ARBA" id="ARBA00022827"/>
    </source>
</evidence>
<dbReference type="GO" id="GO:0019622">
    <property type="term" value="P:3-(3-hydroxy)phenylpropionate catabolic process"/>
    <property type="evidence" value="ECO:0007669"/>
    <property type="project" value="TreeGrafter"/>
</dbReference>
<name>A0A8H8BW52_9HELO</name>
<proteinExistence type="predicted"/>
<dbReference type="InterPro" id="IPR050631">
    <property type="entry name" value="PheA/TfdB_FAD_monoxygenase"/>
</dbReference>
<evidence type="ECO:0000313" key="5">
    <source>
        <dbReference type="EMBL" id="KAG4426067.1"/>
    </source>
</evidence>
<evidence type="ECO:0000313" key="6">
    <source>
        <dbReference type="Proteomes" id="UP000664132"/>
    </source>
</evidence>
<dbReference type="PANTHER" id="PTHR43476:SF3">
    <property type="entry name" value="FAD-BINDING MONOOXYGENASE"/>
    <property type="match status" value="1"/>
</dbReference>
<comment type="caution">
    <text evidence="5">The sequence shown here is derived from an EMBL/GenBank/DDBJ whole genome shotgun (WGS) entry which is preliminary data.</text>
</comment>
<organism evidence="5 6">
    <name type="scientific">Cadophora malorum</name>
    <dbReference type="NCBI Taxonomy" id="108018"/>
    <lineage>
        <taxon>Eukaryota</taxon>
        <taxon>Fungi</taxon>
        <taxon>Dikarya</taxon>
        <taxon>Ascomycota</taxon>
        <taxon>Pezizomycotina</taxon>
        <taxon>Leotiomycetes</taxon>
        <taxon>Helotiales</taxon>
        <taxon>Ploettnerulaceae</taxon>
        <taxon>Cadophora</taxon>
    </lineage>
</organism>
<dbReference type="Pfam" id="PF01494">
    <property type="entry name" value="FAD_binding_3"/>
    <property type="match status" value="1"/>
</dbReference>
<dbReference type="PRINTS" id="PR00420">
    <property type="entry name" value="RNGMNOXGNASE"/>
</dbReference>
<reference evidence="5" key="1">
    <citation type="submission" date="2021-02" db="EMBL/GenBank/DDBJ databases">
        <title>Genome sequence Cadophora malorum strain M34.</title>
        <authorList>
            <person name="Stefanovic E."/>
            <person name="Vu D."/>
            <person name="Scully C."/>
            <person name="Dijksterhuis J."/>
            <person name="Roader J."/>
            <person name="Houbraken J."/>
        </authorList>
    </citation>
    <scope>NUCLEOTIDE SEQUENCE</scope>
    <source>
        <strain evidence="5">M34</strain>
    </source>
</reference>
<keyword evidence="2" id="KW-0274">FAD</keyword>